<gene>
    <name evidence="4" type="ORF">N7456_010732</name>
</gene>
<dbReference type="InterPro" id="IPR036249">
    <property type="entry name" value="Thioredoxin-like_sf"/>
</dbReference>
<dbReference type="SUPFAM" id="SSF52833">
    <property type="entry name" value="Thioredoxin-like"/>
    <property type="match status" value="1"/>
</dbReference>
<keyword evidence="4" id="KW-0648">Protein biosynthesis</keyword>
<dbReference type="EMBL" id="JAPQKH010000006">
    <property type="protein sequence ID" value="KAJ5094871.1"/>
    <property type="molecule type" value="Genomic_DNA"/>
</dbReference>
<dbReference type="Gene3D" id="1.20.1050.10">
    <property type="match status" value="1"/>
</dbReference>
<dbReference type="InterPro" id="IPR050802">
    <property type="entry name" value="EF-GSTs"/>
</dbReference>
<comment type="similarity">
    <text evidence="1 2">Belongs to the GST superfamily.</text>
</comment>
<keyword evidence="4" id="KW-0251">Elongation factor</keyword>
<evidence type="ECO:0000313" key="4">
    <source>
        <dbReference type="EMBL" id="KAJ5094871.1"/>
    </source>
</evidence>
<dbReference type="Proteomes" id="UP001149165">
    <property type="component" value="Unassembled WGS sequence"/>
</dbReference>
<dbReference type="FunFam" id="3.40.30.10:FF:000142">
    <property type="entry name" value="Elongation factor 1 gamma"/>
    <property type="match status" value="1"/>
</dbReference>
<accession>A0A9W9F7C2</accession>
<dbReference type="InterPro" id="IPR036282">
    <property type="entry name" value="Glutathione-S-Trfase_C_sf"/>
</dbReference>
<dbReference type="AlphaFoldDB" id="A0A9W9F7C2"/>
<reference evidence="4" key="2">
    <citation type="journal article" date="2023" name="IMA Fungus">
        <title>Comparative genomic study of the Penicillium genus elucidates a diverse pangenome and 15 lateral gene transfer events.</title>
        <authorList>
            <person name="Petersen C."/>
            <person name="Sorensen T."/>
            <person name="Nielsen M.R."/>
            <person name="Sondergaard T.E."/>
            <person name="Sorensen J.L."/>
            <person name="Fitzpatrick D.A."/>
            <person name="Frisvad J.C."/>
            <person name="Nielsen K.L."/>
        </authorList>
    </citation>
    <scope>NUCLEOTIDE SEQUENCE</scope>
    <source>
        <strain evidence="4">IBT 30069</strain>
    </source>
</reference>
<protein>
    <submittedName>
        <fullName evidence="4">Elongation factor EF-1 gamma subunit</fullName>
    </submittedName>
</protein>
<reference evidence="4" key="1">
    <citation type="submission" date="2022-11" db="EMBL/GenBank/DDBJ databases">
        <authorList>
            <person name="Petersen C."/>
        </authorList>
    </citation>
    <scope>NUCLEOTIDE SEQUENCE</scope>
    <source>
        <strain evidence="4">IBT 30069</strain>
    </source>
</reference>
<dbReference type="Gene3D" id="3.40.30.10">
    <property type="entry name" value="Glutaredoxin"/>
    <property type="match status" value="1"/>
</dbReference>
<dbReference type="GO" id="GO:0003746">
    <property type="term" value="F:translation elongation factor activity"/>
    <property type="evidence" value="ECO:0007669"/>
    <property type="project" value="UniProtKB-KW"/>
</dbReference>
<dbReference type="OrthoDB" id="249703at2759"/>
<dbReference type="Pfam" id="PF00043">
    <property type="entry name" value="GST_C"/>
    <property type="match status" value="1"/>
</dbReference>
<dbReference type="InterPro" id="IPR004045">
    <property type="entry name" value="Glutathione_S-Trfase_N"/>
</dbReference>
<dbReference type="PROSITE" id="PS50404">
    <property type="entry name" value="GST_NTER"/>
    <property type="match status" value="1"/>
</dbReference>
<dbReference type="CDD" id="cd03044">
    <property type="entry name" value="GST_N_EF1Bgamma"/>
    <property type="match status" value="1"/>
</dbReference>
<organism evidence="4 5">
    <name type="scientific">Penicillium angulare</name>
    <dbReference type="NCBI Taxonomy" id="116970"/>
    <lineage>
        <taxon>Eukaryota</taxon>
        <taxon>Fungi</taxon>
        <taxon>Dikarya</taxon>
        <taxon>Ascomycota</taxon>
        <taxon>Pezizomycotina</taxon>
        <taxon>Eurotiomycetes</taxon>
        <taxon>Eurotiomycetidae</taxon>
        <taxon>Eurotiales</taxon>
        <taxon>Aspergillaceae</taxon>
        <taxon>Penicillium</taxon>
    </lineage>
</organism>
<dbReference type="GO" id="GO:0005737">
    <property type="term" value="C:cytoplasm"/>
    <property type="evidence" value="ECO:0007669"/>
    <property type="project" value="TreeGrafter"/>
</dbReference>
<feature type="domain" description="GST N-terminal" evidence="3">
    <location>
        <begin position="2"/>
        <end position="88"/>
    </location>
</feature>
<dbReference type="Pfam" id="PF02798">
    <property type="entry name" value="GST_N"/>
    <property type="match status" value="1"/>
</dbReference>
<evidence type="ECO:0000256" key="2">
    <source>
        <dbReference type="RuleBase" id="RU003494"/>
    </source>
</evidence>
<proteinExistence type="inferred from homology"/>
<evidence type="ECO:0000259" key="3">
    <source>
        <dbReference type="PROSITE" id="PS50404"/>
    </source>
</evidence>
<keyword evidence="5" id="KW-1185">Reference proteome</keyword>
<evidence type="ECO:0000256" key="1">
    <source>
        <dbReference type="ARBA" id="ARBA00007409"/>
    </source>
</evidence>
<dbReference type="InterPro" id="IPR004046">
    <property type="entry name" value="GST_C"/>
</dbReference>
<sequence length="179" mass="20017">MSFGTIYTYPKAPRSTMVLYIADYLNLDVNIALARPIKVYPEHGGVGEEYLSKFPVGKVPALETASGHCIYENIAISWFLAKQVPSAGLLGSSVVEEPPVCKKAIKGRQFLVGDQLTIADLFVISGLARGYQYVFTKDWAERHVIVHEYYMRFRSDTIFTKILGENIVLDEPGGVYPDY</sequence>
<dbReference type="SUPFAM" id="SSF47616">
    <property type="entry name" value="GST C-terminal domain-like"/>
    <property type="match status" value="1"/>
</dbReference>
<dbReference type="PANTHER" id="PTHR43986:SF1">
    <property type="entry name" value="ELONGATION FACTOR 1-GAMMA"/>
    <property type="match status" value="1"/>
</dbReference>
<comment type="caution">
    <text evidence="4">The sequence shown here is derived from an EMBL/GenBank/DDBJ whole genome shotgun (WGS) entry which is preliminary data.</text>
</comment>
<evidence type="ECO:0000313" key="5">
    <source>
        <dbReference type="Proteomes" id="UP001149165"/>
    </source>
</evidence>
<dbReference type="GO" id="GO:0005634">
    <property type="term" value="C:nucleus"/>
    <property type="evidence" value="ECO:0007669"/>
    <property type="project" value="TreeGrafter"/>
</dbReference>
<name>A0A9W9F7C2_9EURO</name>
<dbReference type="PANTHER" id="PTHR43986">
    <property type="entry name" value="ELONGATION FACTOR 1-GAMMA"/>
    <property type="match status" value="1"/>
</dbReference>